<dbReference type="InterPro" id="IPR008313">
    <property type="entry name" value="GH125"/>
</dbReference>
<dbReference type="Gene3D" id="1.50.10.10">
    <property type="match status" value="1"/>
</dbReference>
<accession>A0A6V8LD10</accession>
<organism evidence="1 2">
    <name type="scientific">Phytohabitans rumicis</name>
    <dbReference type="NCBI Taxonomy" id="1076125"/>
    <lineage>
        <taxon>Bacteria</taxon>
        <taxon>Bacillati</taxon>
        <taxon>Actinomycetota</taxon>
        <taxon>Actinomycetes</taxon>
        <taxon>Micromonosporales</taxon>
        <taxon>Micromonosporaceae</taxon>
    </lineage>
</organism>
<sequence>MGSPHTPHRYAWPMALCMQALTASDQREAEHLYATLLATDAGTGQMHEGFDVDDPGAFTRPWFAWANSLFAELALRLADLPVPRPIPPVPAAVAAAMRAMSTGAAAGR</sequence>
<name>A0A6V8LD10_9ACTN</name>
<evidence type="ECO:0000313" key="1">
    <source>
        <dbReference type="EMBL" id="GFJ95112.1"/>
    </source>
</evidence>
<evidence type="ECO:0000313" key="2">
    <source>
        <dbReference type="Proteomes" id="UP000482960"/>
    </source>
</evidence>
<proteinExistence type="predicted"/>
<dbReference type="EMBL" id="BLPG01000001">
    <property type="protein sequence ID" value="GFJ95112.1"/>
    <property type="molecule type" value="Genomic_DNA"/>
</dbReference>
<dbReference type="Proteomes" id="UP000482960">
    <property type="component" value="Unassembled WGS sequence"/>
</dbReference>
<dbReference type="PANTHER" id="PTHR31047:SF0">
    <property type="entry name" value="MEIOTICALLY UP-REGULATED GENE 157 PROTEIN"/>
    <property type="match status" value="1"/>
</dbReference>
<dbReference type="Pfam" id="PF06824">
    <property type="entry name" value="Glyco_hydro_125"/>
    <property type="match status" value="1"/>
</dbReference>
<keyword evidence="2" id="KW-1185">Reference proteome</keyword>
<dbReference type="InterPro" id="IPR008928">
    <property type="entry name" value="6-hairpin_glycosidase_sf"/>
</dbReference>
<dbReference type="PANTHER" id="PTHR31047">
    <property type="entry name" value="MEIOTICALLY UP-REGULATED GENE 157 PROTEIN"/>
    <property type="match status" value="1"/>
</dbReference>
<dbReference type="GO" id="GO:0005975">
    <property type="term" value="P:carbohydrate metabolic process"/>
    <property type="evidence" value="ECO:0007669"/>
    <property type="project" value="InterPro"/>
</dbReference>
<gene>
    <name evidence="1" type="ORF">Prum_087540</name>
</gene>
<dbReference type="AlphaFoldDB" id="A0A6V8LD10"/>
<comment type="caution">
    <text evidence="1">The sequence shown here is derived from an EMBL/GenBank/DDBJ whole genome shotgun (WGS) entry which is preliminary data.</text>
</comment>
<dbReference type="SUPFAM" id="SSF48208">
    <property type="entry name" value="Six-hairpin glycosidases"/>
    <property type="match status" value="1"/>
</dbReference>
<reference evidence="1 2" key="1">
    <citation type="submission" date="2020-03" db="EMBL/GenBank/DDBJ databases">
        <title>Whole genome shotgun sequence of Phytohabitans rumicis NBRC 108638.</title>
        <authorList>
            <person name="Komaki H."/>
            <person name="Tamura T."/>
        </authorList>
    </citation>
    <scope>NUCLEOTIDE SEQUENCE [LARGE SCALE GENOMIC DNA]</scope>
    <source>
        <strain evidence="1 2">NBRC 108638</strain>
    </source>
</reference>
<dbReference type="InterPro" id="IPR012341">
    <property type="entry name" value="6hp_glycosidase-like_sf"/>
</dbReference>
<protein>
    <recommendedName>
        <fullName evidence="3">Metal-independent alpha-mannosidase</fullName>
    </recommendedName>
</protein>
<evidence type="ECO:0008006" key="3">
    <source>
        <dbReference type="Google" id="ProtNLM"/>
    </source>
</evidence>
<reference evidence="1 2" key="2">
    <citation type="submission" date="2020-03" db="EMBL/GenBank/DDBJ databases">
        <authorList>
            <person name="Ichikawa N."/>
            <person name="Kimura A."/>
            <person name="Kitahashi Y."/>
            <person name="Uohara A."/>
        </authorList>
    </citation>
    <scope>NUCLEOTIDE SEQUENCE [LARGE SCALE GENOMIC DNA]</scope>
    <source>
        <strain evidence="1 2">NBRC 108638</strain>
    </source>
</reference>